<dbReference type="GO" id="GO:0005178">
    <property type="term" value="F:integrin binding"/>
    <property type="evidence" value="ECO:0007669"/>
    <property type="project" value="InterPro"/>
</dbReference>
<dbReference type="AlphaFoldDB" id="A0A8M2BBT5"/>
<keyword evidence="5" id="KW-0130">Cell adhesion</keyword>
<dbReference type="PANTHER" id="PTHR13771">
    <property type="entry name" value="INTERCELLULAR ADHESION MOLECULE"/>
    <property type="match status" value="1"/>
</dbReference>
<dbReference type="InterPro" id="IPR003598">
    <property type="entry name" value="Ig_sub2"/>
</dbReference>
<keyword evidence="7 11" id="KW-0472">Membrane</keyword>
<feature type="domain" description="Ig-like" evidence="13">
    <location>
        <begin position="206"/>
        <end position="294"/>
    </location>
</feature>
<dbReference type="PRINTS" id="PR01472">
    <property type="entry name" value="ICAMVCAM1"/>
</dbReference>
<evidence type="ECO:0000256" key="12">
    <source>
        <dbReference type="SAM" id="SignalP"/>
    </source>
</evidence>
<dbReference type="OrthoDB" id="5843397at2759"/>
<dbReference type="RefSeq" id="XP_005164382.1">
    <property type="nucleotide sequence ID" value="XM_005164325.6"/>
</dbReference>
<keyword evidence="14" id="KW-1185">Reference proteome</keyword>
<evidence type="ECO:0000256" key="7">
    <source>
        <dbReference type="ARBA" id="ARBA00023136"/>
    </source>
</evidence>
<dbReference type="PANTHER" id="PTHR13771:SF9">
    <property type="entry name" value="INTERCELLULAR ADHESION MOLECULE 5"/>
    <property type="match status" value="1"/>
</dbReference>
<dbReference type="AGR" id="ZFIN:ZDB-GENE-040108-6"/>
<accession>A0A8M2BBT5</accession>
<organism evidence="14 15">
    <name type="scientific">Danio rerio</name>
    <name type="common">Zebrafish</name>
    <name type="synonym">Brachydanio rerio</name>
    <dbReference type="NCBI Taxonomy" id="7955"/>
    <lineage>
        <taxon>Eukaryota</taxon>
        <taxon>Metazoa</taxon>
        <taxon>Chordata</taxon>
        <taxon>Craniata</taxon>
        <taxon>Vertebrata</taxon>
        <taxon>Euteleostomi</taxon>
        <taxon>Actinopterygii</taxon>
        <taxon>Neopterygii</taxon>
        <taxon>Teleostei</taxon>
        <taxon>Ostariophysi</taxon>
        <taxon>Cypriniformes</taxon>
        <taxon>Danionidae</taxon>
        <taxon>Danioninae</taxon>
        <taxon>Danio</taxon>
    </lineage>
</organism>
<dbReference type="SMART" id="SM00409">
    <property type="entry name" value="IG"/>
    <property type="match status" value="5"/>
</dbReference>
<evidence type="ECO:0000256" key="10">
    <source>
        <dbReference type="ARBA" id="ARBA00023319"/>
    </source>
</evidence>
<dbReference type="GO" id="GO:0016020">
    <property type="term" value="C:membrane"/>
    <property type="evidence" value="ECO:0007669"/>
    <property type="project" value="UniProtKB-SubCell"/>
</dbReference>
<dbReference type="InterPro" id="IPR003599">
    <property type="entry name" value="Ig_sub"/>
</dbReference>
<proteinExistence type="predicted"/>
<evidence type="ECO:0000256" key="6">
    <source>
        <dbReference type="ARBA" id="ARBA00022989"/>
    </source>
</evidence>
<feature type="transmembrane region" description="Helical" evidence="11">
    <location>
        <begin position="845"/>
        <end position="867"/>
    </location>
</feature>
<sequence length="894" mass="99620">MLTMPRLQQFIALLLITLAYGDDCPISFNIPEVVEYGASFSVNCSTNVTDHLGLSWEPNKEAAEKTGEISKTLVGEWESEFSCYIYFNETQPCSQNLSVTIYKTPDSVSISALNHIGPMIEGIQYELQCDVYNVAPAQSLTVNWYKGKTLVNQTSFTDTSKSSVNMTSNLLIQPDRTDNEAQYRCEAALNLGEEGPQPPPTVTSEPLSITVEYDCPISFNFSEVVVEYGTSFSVNCSAETTKYLGLSWELNEETVEITSEISKTVDQMTEWEGKFSCYIYFNNTQPCSRTVSVTIYKTPDSVSISTVNHTGPMTVGKQYELQCDVHNVAPAQSLTVKWYKGETLVNQTSFTDTSKSPVSKTSKLLIHPNRNDDRAQYRCEAELNLGEEGPQPPPKNKSKPLSITVQYGGCPIELKPRRAVVKYGSSVSADCKSFVPHDGIGWEATVGGVPLSKASLITWRVSQLTDWEIQPPFCYINYKQQCEVALPVTIYKTPDSVSISAVDQIIKEGNQYELQCDIYNVAPAESLTVNWYKGETLVNQTNFTDTTKSPVNITSYLLIHPVRADNGAQFRCETELNLGEEGPQPPPKNTSEPLSIPVHYAPEIKSCQPWSPKKGSTLDSYPKHLHSVVGNPHPSISWKHNSSPVNASAPLTETDSGQYEITASNHYGESNCTISITVEYSPELICGESYEVKEKTVFSPCDVEGEPKPELSLYKEGKRIQLFNGFRWNDSGLYQLTARNKHGSVNKSLTINVQYAPRLFASQQDFVVAKDYRIILQCNSSGNPEPEMWWSFNNKNISTGRRYITVNIEKATSTSAGNYTCIARNEIGRQEKVFTVKIKDNSRSYLLIAVVVIPLLVLLLTCLLFLWRRQRASGRYDVTTLKSNEMVPLSNGGT</sequence>
<dbReference type="InterPro" id="IPR047012">
    <property type="entry name" value="ICAM_VCAM"/>
</dbReference>
<feature type="domain" description="Ig-like" evidence="13">
    <location>
        <begin position="299"/>
        <end position="402"/>
    </location>
</feature>
<evidence type="ECO:0000256" key="1">
    <source>
        <dbReference type="ARBA" id="ARBA00004479"/>
    </source>
</evidence>
<dbReference type="PROSITE" id="PS50835">
    <property type="entry name" value="IG_LIKE"/>
    <property type="match status" value="5"/>
</dbReference>
<evidence type="ECO:0000256" key="11">
    <source>
        <dbReference type="SAM" id="Phobius"/>
    </source>
</evidence>
<dbReference type="InterPro" id="IPR013783">
    <property type="entry name" value="Ig-like_fold"/>
</dbReference>
<keyword evidence="9" id="KW-0325">Glycoprotein</keyword>
<feature type="domain" description="Ig-like" evidence="13">
    <location>
        <begin position="105"/>
        <end position="203"/>
    </location>
</feature>
<evidence type="ECO:0000256" key="2">
    <source>
        <dbReference type="ARBA" id="ARBA00022692"/>
    </source>
</evidence>
<evidence type="ECO:0000256" key="3">
    <source>
        <dbReference type="ARBA" id="ARBA00022729"/>
    </source>
</evidence>
<feature type="signal peptide" evidence="12">
    <location>
        <begin position="1"/>
        <end position="21"/>
    </location>
</feature>
<keyword evidence="4" id="KW-0677">Repeat</keyword>
<dbReference type="InterPro" id="IPR007110">
    <property type="entry name" value="Ig-like_dom"/>
</dbReference>
<dbReference type="Gene3D" id="2.60.40.10">
    <property type="entry name" value="Immunoglobulins"/>
    <property type="match status" value="9"/>
</dbReference>
<protein>
    <submittedName>
        <fullName evidence="15">Intercellular adhesion molecule 5 isoform X1</fullName>
    </submittedName>
</protein>
<gene>
    <name evidence="15 16" type="primary">si:ch73-208g10.1</name>
    <name evidence="15" type="synonym">sb:cb1043</name>
</gene>
<dbReference type="Proteomes" id="UP000000437">
    <property type="component" value="Chromosome 3"/>
</dbReference>
<evidence type="ECO:0000313" key="15">
    <source>
        <dbReference type="RefSeq" id="XP_005164382.1"/>
    </source>
</evidence>
<dbReference type="InterPro" id="IPR036179">
    <property type="entry name" value="Ig-like_dom_sf"/>
</dbReference>
<keyword evidence="10" id="KW-0393">Immunoglobulin domain</keyword>
<dbReference type="GeneID" id="100002730"/>
<evidence type="ECO:0000256" key="9">
    <source>
        <dbReference type="ARBA" id="ARBA00023180"/>
    </source>
</evidence>
<dbReference type="InterPro" id="IPR003987">
    <property type="entry name" value="ICAM_VCAM_N"/>
</dbReference>
<keyword evidence="2 11" id="KW-0812">Transmembrane</keyword>
<dbReference type="RefSeq" id="NP_001091731.2">
    <property type="nucleotide sequence ID" value="NM_001098261.2"/>
</dbReference>
<dbReference type="FunFam" id="2.60.40.10:FF:000032">
    <property type="entry name" value="palladin isoform X1"/>
    <property type="match status" value="1"/>
</dbReference>
<name>A0A8M2BBT5_DANRE</name>
<dbReference type="ZFIN" id="ZDB-GENE-040108-6">
    <property type="gene designation" value="si:ch73-208g10.1"/>
</dbReference>
<feature type="domain" description="Ig-like" evidence="13">
    <location>
        <begin position="757"/>
        <end position="835"/>
    </location>
</feature>
<comment type="subcellular location">
    <subcellularLocation>
        <location evidence="1">Membrane</location>
        <topology evidence="1">Single-pass type I membrane protein</topology>
    </subcellularLocation>
</comment>
<dbReference type="SUPFAM" id="SSF48726">
    <property type="entry name" value="Immunoglobulin"/>
    <property type="match status" value="7"/>
</dbReference>
<dbReference type="Pfam" id="PF13927">
    <property type="entry name" value="Ig_3"/>
    <property type="match status" value="1"/>
</dbReference>
<dbReference type="Pfam" id="PF07679">
    <property type="entry name" value="I-set"/>
    <property type="match status" value="1"/>
</dbReference>
<dbReference type="SMART" id="SM00408">
    <property type="entry name" value="IGc2"/>
    <property type="match status" value="5"/>
</dbReference>
<evidence type="ECO:0000313" key="14">
    <source>
        <dbReference type="Proteomes" id="UP000000437"/>
    </source>
</evidence>
<evidence type="ECO:0000256" key="8">
    <source>
        <dbReference type="ARBA" id="ARBA00023157"/>
    </source>
</evidence>
<evidence type="ECO:0000256" key="4">
    <source>
        <dbReference type="ARBA" id="ARBA00022737"/>
    </source>
</evidence>
<dbReference type="InterPro" id="IPR013098">
    <property type="entry name" value="Ig_I-set"/>
</dbReference>
<evidence type="ECO:0000256" key="5">
    <source>
        <dbReference type="ARBA" id="ARBA00022889"/>
    </source>
</evidence>
<keyword evidence="8" id="KW-1015">Disulfide bond</keyword>
<evidence type="ECO:0000313" key="16">
    <source>
        <dbReference type="ZFIN" id="ZDB-GENE-040108-6"/>
    </source>
</evidence>
<feature type="chain" id="PRO_5035475756" evidence="12">
    <location>
        <begin position="22"/>
        <end position="894"/>
    </location>
</feature>
<keyword evidence="3 12" id="KW-0732">Signal</keyword>
<feature type="domain" description="Ig-like" evidence="13">
    <location>
        <begin position="494"/>
        <end position="591"/>
    </location>
</feature>
<reference evidence="15" key="1">
    <citation type="submission" date="2025-08" db="UniProtKB">
        <authorList>
            <consortium name="RefSeq"/>
        </authorList>
    </citation>
    <scope>IDENTIFICATION</scope>
    <source>
        <strain evidence="15">Tuebingen</strain>
        <tissue evidence="15">Fibroblasts and whole tissue</tissue>
    </source>
</reference>
<evidence type="ECO:0000259" key="13">
    <source>
        <dbReference type="PROSITE" id="PS50835"/>
    </source>
</evidence>
<dbReference type="GO" id="GO:0098609">
    <property type="term" value="P:cell-cell adhesion"/>
    <property type="evidence" value="ECO:0007669"/>
    <property type="project" value="InterPro"/>
</dbReference>
<keyword evidence="6 11" id="KW-1133">Transmembrane helix</keyword>